<protein>
    <recommendedName>
        <fullName evidence="2">Serine aminopeptidase S33 domain-containing protein</fullName>
    </recommendedName>
</protein>
<dbReference type="InterPro" id="IPR022742">
    <property type="entry name" value="Hydrolase_4"/>
</dbReference>
<gene>
    <name evidence="3" type="ORF">DBRI1063_LOCUS16835</name>
</gene>
<evidence type="ECO:0000256" key="1">
    <source>
        <dbReference type="SAM" id="MobiDB-lite"/>
    </source>
</evidence>
<feature type="region of interest" description="Disordered" evidence="1">
    <location>
        <begin position="610"/>
        <end position="634"/>
    </location>
</feature>
<evidence type="ECO:0000259" key="2">
    <source>
        <dbReference type="Pfam" id="PF12146"/>
    </source>
</evidence>
<dbReference type="Gene3D" id="3.40.50.1820">
    <property type="entry name" value="alpha/beta hydrolase"/>
    <property type="match status" value="1"/>
</dbReference>
<feature type="region of interest" description="Disordered" evidence="1">
    <location>
        <begin position="286"/>
        <end position="311"/>
    </location>
</feature>
<feature type="compositionally biased region" description="Basic and acidic residues" evidence="1">
    <location>
        <begin position="286"/>
        <end position="298"/>
    </location>
</feature>
<dbReference type="EMBL" id="HBGN01026208">
    <property type="protein sequence ID" value="CAD9341553.1"/>
    <property type="molecule type" value="Transcribed_RNA"/>
</dbReference>
<proteinExistence type="predicted"/>
<dbReference type="InterPro" id="IPR029058">
    <property type="entry name" value="AB_hydrolase_fold"/>
</dbReference>
<name>A0A7S1ZK26_9STRA</name>
<reference evidence="3" key="1">
    <citation type="submission" date="2021-01" db="EMBL/GenBank/DDBJ databases">
        <authorList>
            <person name="Corre E."/>
            <person name="Pelletier E."/>
            <person name="Niang G."/>
            <person name="Scheremetjew M."/>
            <person name="Finn R."/>
            <person name="Kale V."/>
            <person name="Holt S."/>
            <person name="Cochrane G."/>
            <person name="Meng A."/>
            <person name="Brown T."/>
            <person name="Cohen L."/>
        </authorList>
    </citation>
    <scope>NUCLEOTIDE SEQUENCE</scope>
    <source>
        <strain evidence="3">Pop2</strain>
    </source>
</reference>
<dbReference type="AlphaFoldDB" id="A0A7S1ZK26"/>
<sequence>MAMQKVRLATTAAKITIMLLLTISNVTVRHQRHQQQKSAMMVNAALVRSSLSAKTTKTITMTARMHHNTAGRLSRHAAAAFNISPTIPVRRQQQQQQFQIRNKRNQIMFSHSNYFSSNALDDAKKIKNNNDKMKEDEINYSDIPLVFIPGMKGTHLASLNNINYDDEVKKDITSFWSPLFNSNKKPKKQRAWITLSALLNIPPKPDDDPSRTLALPLSYSCSSSNDDDDGDGFKKWVQDRGPLVPDGVVDYIIEIQQQSSSLQYFPFYGHATKHLDEVNAMYVKQSQKDEKVSKDHDTKKKKKAQKEKEEEEKFLQRVMDGWTDIKNKTSSSSSFSLQRSTLPTTFARPTATFTYDWRRPLHELADELHTFVETKFPDTPVQVCAHSMGGLLTFVNMRRYPEKYKPGAVLVGVPFGTGIQYLQDLHRGYYTELDRCRQFTPKDQFTMSSHWSFFPINEEELDDLFLDVSHHFPSSSTDATENRKDGDKTTVSSTPPPTFIPDTSSIGNPGTTFNKNPIDGKPIPIDFYNPQDWQDNEFGIFDKSRYSFTEFELEEYKNHMKIQLNNAKEWRTKRLEFVTRNSYEEDCFPSLVVCASDKVPTVNQILRRKRREVSENDKNANKEVKKKEDTKGVVQQRQNPWEYDYVSGRSVEGDGRIDYVKAFPPIHSSKYKTVPLDSMHAKQMCWEESGGSWGCIWEEVVNQIRGYEKSVASEKEKEEDDTKKLQNKKRRMLSVPMS</sequence>
<feature type="domain" description="Serine aminopeptidase S33" evidence="2">
    <location>
        <begin position="365"/>
        <end position="418"/>
    </location>
</feature>
<dbReference type="Pfam" id="PF12146">
    <property type="entry name" value="Hydrolase_4"/>
    <property type="match status" value="1"/>
</dbReference>
<dbReference type="PANTHER" id="PTHR11440">
    <property type="entry name" value="LECITHIN-CHOLESTEROL ACYLTRANSFERASE-RELATED"/>
    <property type="match status" value="1"/>
</dbReference>
<feature type="compositionally biased region" description="Basic and acidic residues" evidence="1">
    <location>
        <begin position="612"/>
        <end position="631"/>
    </location>
</feature>
<feature type="region of interest" description="Disordered" evidence="1">
    <location>
        <begin position="474"/>
        <end position="518"/>
    </location>
</feature>
<feature type="region of interest" description="Disordered" evidence="1">
    <location>
        <begin position="710"/>
        <end position="738"/>
    </location>
</feature>
<feature type="compositionally biased region" description="Basic and acidic residues" evidence="1">
    <location>
        <begin position="710"/>
        <end position="724"/>
    </location>
</feature>
<organism evidence="3">
    <name type="scientific">Ditylum brightwellii</name>
    <dbReference type="NCBI Taxonomy" id="49249"/>
    <lineage>
        <taxon>Eukaryota</taxon>
        <taxon>Sar</taxon>
        <taxon>Stramenopiles</taxon>
        <taxon>Ochrophyta</taxon>
        <taxon>Bacillariophyta</taxon>
        <taxon>Mediophyceae</taxon>
        <taxon>Lithodesmiophycidae</taxon>
        <taxon>Lithodesmiales</taxon>
        <taxon>Lithodesmiaceae</taxon>
        <taxon>Ditylum</taxon>
    </lineage>
</organism>
<dbReference type="SUPFAM" id="SSF53474">
    <property type="entry name" value="alpha/beta-Hydrolases"/>
    <property type="match status" value="1"/>
</dbReference>
<accession>A0A7S1ZK26</accession>
<evidence type="ECO:0000313" key="3">
    <source>
        <dbReference type="EMBL" id="CAD9341553.1"/>
    </source>
</evidence>
<feature type="compositionally biased region" description="Polar residues" evidence="1">
    <location>
        <begin position="501"/>
        <end position="515"/>
    </location>
</feature>